<keyword evidence="2" id="KW-0472">Membrane</keyword>
<keyword evidence="4" id="KW-1185">Reference proteome</keyword>
<name>A0A1H0NCN8_9ACTN</name>
<evidence type="ECO:0008006" key="5">
    <source>
        <dbReference type="Google" id="ProtNLM"/>
    </source>
</evidence>
<evidence type="ECO:0000313" key="4">
    <source>
        <dbReference type="Proteomes" id="UP000199497"/>
    </source>
</evidence>
<protein>
    <recommendedName>
        <fullName evidence="5">SMODS-associated and fused to various effectors domain-containing protein</fullName>
    </recommendedName>
</protein>
<organism evidence="3 4">
    <name type="scientific">Actinopolyspora xinjiangensis</name>
    <dbReference type="NCBI Taxonomy" id="405564"/>
    <lineage>
        <taxon>Bacteria</taxon>
        <taxon>Bacillati</taxon>
        <taxon>Actinomycetota</taxon>
        <taxon>Actinomycetes</taxon>
        <taxon>Actinopolysporales</taxon>
        <taxon>Actinopolysporaceae</taxon>
        <taxon>Actinopolyspora</taxon>
    </lineage>
</organism>
<gene>
    <name evidence="3" type="ORF">SAMN04487905_10186</name>
</gene>
<evidence type="ECO:0000256" key="1">
    <source>
        <dbReference type="SAM" id="MobiDB-lite"/>
    </source>
</evidence>
<feature type="transmembrane region" description="Helical" evidence="2">
    <location>
        <begin position="20"/>
        <end position="39"/>
    </location>
</feature>
<evidence type="ECO:0000313" key="3">
    <source>
        <dbReference type="EMBL" id="SDO90482.1"/>
    </source>
</evidence>
<feature type="region of interest" description="Disordered" evidence="1">
    <location>
        <begin position="342"/>
        <end position="390"/>
    </location>
</feature>
<dbReference type="STRING" id="405564.SAMN04487905_10186"/>
<dbReference type="EMBL" id="FNJR01000001">
    <property type="protein sequence ID" value="SDO90482.1"/>
    <property type="molecule type" value="Genomic_DNA"/>
</dbReference>
<reference evidence="4" key="1">
    <citation type="submission" date="2016-10" db="EMBL/GenBank/DDBJ databases">
        <authorList>
            <person name="Varghese N."/>
            <person name="Submissions S."/>
        </authorList>
    </citation>
    <scope>NUCLEOTIDE SEQUENCE [LARGE SCALE GENOMIC DNA]</scope>
    <source>
        <strain evidence="4">DSM 46732</strain>
    </source>
</reference>
<keyword evidence="2" id="KW-0812">Transmembrane</keyword>
<keyword evidence="2" id="KW-1133">Transmembrane helix</keyword>
<dbReference type="Proteomes" id="UP000199497">
    <property type="component" value="Unassembled WGS sequence"/>
</dbReference>
<accession>A0A1H0NCN8</accession>
<evidence type="ECO:0000256" key="2">
    <source>
        <dbReference type="SAM" id="Phobius"/>
    </source>
</evidence>
<feature type="transmembrane region" description="Helical" evidence="2">
    <location>
        <begin position="51"/>
        <end position="73"/>
    </location>
</feature>
<proteinExistence type="predicted"/>
<dbReference type="OrthoDB" id="3696846at2"/>
<sequence length="390" mass="44023">MVKFWRRPFRQSGETKIFVANALVVVAASLITASLALVLEDLFPRDPSDGYVVLTRWGVGIAALGVLLFGLAWRARLHRRLGTLFYVHLLDESMPNWHEHSLDAARNRRMSMRSVVRWVDLKQRTSGGVIDVVEPCHEISTAVEEAINSDRDDTGYTVAPNMLWPMALTVGAYLPHPDSLRLLELQPKSTEEEFALAGRPRVRSSSVVRRLDGQSPPGRVGVWLACTPAAWRFNEKSSQRFREFGVNHVHTITHPDARLARNYFPELSGTDMGHLGEEIAAQLVRIKHEAGERELVLVAMAPKAVMLAVGWHLSQHECRFFHGTHLMYYDRDDDSFIPVRVRESQPTTPPFPSEVEDSVRSEESDRKPERPSEELEALPAEPEAETVRDG</sequence>
<dbReference type="AlphaFoldDB" id="A0A1H0NCN8"/>
<dbReference type="RefSeq" id="WP_092596079.1">
    <property type="nucleotide sequence ID" value="NZ_FNJR01000001.1"/>
</dbReference>
<feature type="compositionally biased region" description="Basic and acidic residues" evidence="1">
    <location>
        <begin position="357"/>
        <end position="373"/>
    </location>
</feature>